<dbReference type="RefSeq" id="WP_212919972.1">
    <property type="nucleotide sequence ID" value="NZ_BORP01000001.1"/>
</dbReference>
<dbReference type="InterPro" id="IPR000182">
    <property type="entry name" value="GNAT_dom"/>
</dbReference>
<evidence type="ECO:0000259" key="1">
    <source>
        <dbReference type="PROSITE" id="PS51186"/>
    </source>
</evidence>
<dbReference type="SUPFAM" id="SSF55729">
    <property type="entry name" value="Acyl-CoA N-acyltransferases (Nat)"/>
    <property type="match status" value="1"/>
</dbReference>
<gene>
    <name evidence="2" type="primary">yitI</name>
    <name evidence="2" type="ORF">J43TS3_11360</name>
</gene>
<evidence type="ECO:0000313" key="3">
    <source>
        <dbReference type="Proteomes" id="UP000676917"/>
    </source>
</evidence>
<sequence length="145" mass="17127">MIEIREVSPEMTYDIRHQILRPHLPYEESIYDTDHDEGAFHLGAFLNDKLITIASFYKESFPDFSSEKQYRLRAMATLDEHRMLGAGRRVVTYAEEKLRDEGFDLLWCNGRTTVQAYYEKLGFYAHGDVFHYPQIGPHIIMYKEL</sequence>
<proteinExistence type="predicted"/>
<dbReference type="InterPro" id="IPR016181">
    <property type="entry name" value="Acyl_CoA_acyltransferase"/>
</dbReference>
<feature type="domain" description="N-acetyltransferase" evidence="1">
    <location>
        <begin position="2"/>
        <end position="145"/>
    </location>
</feature>
<protein>
    <submittedName>
        <fullName evidence="2">N-acetyltransferase YitI</fullName>
    </submittedName>
</protein>
<name>A0A919X9B6_9BACI</name>
<keyword evidence="3" id="KW-1185">Reference proteome</keyword>
<dbReference type="GO" id="GO:0016747">
    <property type="term" value="F:acyltransferase activity, transferring groups other than amino-acyl groups"/>
    <property type="evidence" value="ECO:0007669"/>
    <property type="project" value="InterPro"/>
</dbReference>
<dbReference type="Pfam" id="PF00583">
    <property type="entry name" value="Acetyltransf_1"/>
    <property type="match status" value="1"/>
</dbReference>
<dbReference type="Gene3D" id="3.40.630.30">
    <property type="match status" value="1"/>
</dbReference>
<dbReference type="PROSITE" id="PS51186">
    <property type="entry name" value="GNAT"/>
    <property type="match status" value="1"/>
</dbReference>
<reference evidence="2" key="1">
    <citation type="submission" date="2021-03" db="EMBL/GenBank/DDBJ databases">
        <title>Antimicrobial resistance genes in bacteria isolated from Japanese honey, and their potential for conferring macrolide and lincosamide resistance in the American foulbrood pathogen Paenibacillus larvae.</title>
        <authorList>
            <person name="Okamoto M."/>
            <person name="Kumagai M."/>
            <person name="Kanamori H."/>
            <person name="Takamatsu D."/>
        </authorList>
    </citation>
    <scope>NUCLEOTIDE SEQUENCE</scope>
    <source>
        <strain evidence="2">J43TS3</strain>
    </source>
</reference>
<dbReference type="CDD" id="cd04301">
    <property type="entry name" value="NAT_SF"/>
    <property type="match status" value="1"/>
</dbReference>
<accession>A0A919X9B6</accession>
<organism evidence="2 3">
    <name type="scientific">Ornithinibacillus bavariensis</name>
    <dbReference type="NCBI Taxonomy" id="545502"/>
    <lineage>
        <taxon>Bacteria</taxon>
        <taxon>Bacillati</taxon>
        <taxon>Bacillota</taxon>
        <taxon>Bacilli</taxon>
        <taxon>Bacillales</taxon>
        <taxon>Bacillaceae</taxon>
        <taxon>Ornithinibacillus</taxon>
    </lineage>
</organism>
<dbReference type="AlphaFoldDB" id="A0A919X9B6"/>
<evidence type="ECO:0000313" key="2">
    <source>
        <dbReference type="EMBL" id="GIO26525.1"/>
    </source>
</evidence>
<comment type="caution">
    <text evidence="2">The sequence shown here is derived from an EMBL/GenBank/DDBJ whole genome shotgun (WGS) entry which is preliminary data.</text>
</comment>
<dbReference type="Proteomes" id="UP000676917">
    <property type="component" value="Unassembled WGS sequence"/>
</dbReference>
<dbReference type="EMBL" id="BORP01000001">
    <property type="protein sequence ID" value="GIO26525.1"/>
    <property type="molecule type" value="Genomic_DNA"/>
</dbReference>